<dbReference type="SUPFAM" id="SSF54001">
    <property type="entry name" value="Cysteine proteinases"/>
    <property type="match status" value="1"/>
</dbReference>
<name>A0A377ITJ9_9GAMM</name>
<accession>A0A377ITJ9</accession>
<dbReference type="EMBL" id="UGGT01000002">
    <property type="protein sequence ID" value="STO91531.1"/>
    <property type="molecule type" value="Genomic_DNA"/>
</dbReference>
<dbReference type="InterPro" id="IPR038765">
    <property type="entry name" value="Papain-like_cys_pep_sf"/>
</dbReference>
<dbReference type="Pfam" id="PF05708">
    <property type="entry name" value="Peptidase_C92"/>
    <property type="match status" value="1"/>
</dbReference>
<keyword evidence="3" id="KW-1185">Reference proteome</keyword>
<dbReference type="Proteomes" id="UP000254554">
    <property type="component" value="Unassembled WGS sequence"/>
</dbReference>
<evidence type="ECO:0000313" key="2">
    <source>
        <dbReference type="EMBL" id="STO91778.1"/>
    </source>
</evidence>
<evidence type="ECO:0000313" key="3">
    <source>
        <dbReference type="Proteomes" id="UP000254554"/>
    </source>
</evidence>
<sequence>MKWEEMAIETQSNSMTGRWSEWFIEKIGGLLSRQAPPQRAYLCDFNKLCDKIRPVDVLLVEGRSRISRMIRHVTQSPWSHAALYIGRLQDIQEHSLQKLIKTHYDGPPDKQLLVESELGLGTIISPLDKYKDDHLRIVRPEWLAQEDVSRVVIYALNRLGKNYDVRHVFDLARFLFPWGIFPRKWRSTLFQHNAMQPTEDICSSMIADAFQSVHYPILPFIHEGNKHHIELVRRNPRLFTPSDFDYSPFFSVIKYPIFPPNIIKGYAHLPWNKEQISDL</sequence>
<dbReference type="Gene3D" id="3.90.1720.10">
    <property type="entry name" value="endopeptidase domain like (from Nostoc punctiforme)"/>
    <property type="match status" value="1"/>
</dbReference>
<gene>
    <name evidence="1" type="ORF">NCTC11370_03509</name>
    <name evidence="2" type="ORF">NCTC11370_03756</name>
</gene>
<dbReference type="AlphaFoldDB" id="A0A377ITJ9"/>
<evidence type="ECO:0000313" key="1">
    <source>
        <dbReference type="EMBL" id="STO91531.1"/>
    </source>
</evidence>
<organism evidence="1 3">
    <name type="scientific">Fluoribacter dumoffii</name>
    <dbReference type="NCBI Taxonomy" id="463"/>
    <lineage>
        <taxon>Bacteria</taxon>
        <taxon>Pseudomonadati</taxon>
        <taxon>Pseudomonadota</taxon>
        <taxon>Gammaproteobacteria</taxon>
        <taxon>Legionellales</taxon>
        <taxon>Legionellaceae</taxon>
        <taxon>Fluoribacter</taxon>
    </lineage>
</organism>
<protein>
    <submittedName>
        <fullName evidence="1">Orthopoxvirus protein of uncharacterized function (DUF830)</fullName>
    </submittedName>
</protein>
<reference evidence="1 3" key="1">
    <citation type="submission" date="2018-06" db="EMBL/GenBank/DDBJ databases">
        <authorList>
            <consortium name="Pathogen Informatics"/>
            <person name="Doyle S."/>
        </authorList>
    </citation>
    <scope>NUCLEOTIDE SEQUENCE [LARGE SCALE GENOMIC DNA]</scope>
    <source>
        <strain evidence="1 3">NCTC11370</strain>
    </source>
</reference>
<dbReference type="InterPro" id="IPR024453">
    <property type="entry name" value="Peptidase_C92"/>
</dbReference>
<dbReference type="EMBL" id="UGGT01000005">
    <property type="protein sequence ID" value="STO91778.1"/>
    <property type="molecule type" value="Genomic_DNA"/>
</dbReference>
<dbReference type="OrthoDB" id="1550427at2"/>
<proteinExistence type="predicted"/>